<accession>A0A2N9AQI1</accession>
<proteinExistence type="predicted"/>
<feature type="compositionally biased region" description="Polar residues" evidence="1">
    <location>
        <begin position="8"/>
        <end position="32"/>
    </location>
</feature>
<evidence type="ECO:0000313" key="3">
    <source>
        <dbReference type="Proteomes" id="UP000233769"/>
    </source>
</evidence>
<dbReference type="AlphaFoldDB" id="A0A2N9AQI1"/>
<dbReference type="EMBL" id="LT962688">
    <property type="protein sequence ID" value="SOR29617.1"/>
    <property type="molecule type" value="Genomic_DNA"/>
</dbReference>
<reference evidence="3" key="1">
    <citation type="submission" date="2017-10" db="EMBL/GenBank/DDBJ databases">
        <authorList>
            <person name="Regsiter A."/>
            <person name="William W."/>
        </authorList>
    </citation>
    <scope>NUCLEOTIDE SEQUENCE [LARGE SCALE GENOMIC DNA]</scope>
</reference>
<organism evidence="2 3">
    <name type="scientific">Methylorubrum extorquens</name>
    <name type="common">Methylobacterium dichloromethanicum</name>
    <name type="synonym">Methylobacterium extorquens</name>
    <dbReference type="NCBI Taxonomy" id="408"/>
    <lineage>
        <taxon>Bacteria</taxon>
        <taxon>Pseudomonadati</taxon>
        <taxon>Pseudomonadota</taxon>
        <taxon>Alphaproteobacteria</taxon>
        <taxon>Hyphomicrobiales</taxon>
        <taxon>Methylobacteriaceae</taxon>
        <taxon>Methylorubrum</taxon>
    </lineage>
</organism>
<name>A0A2N9AQI1_METEX</name>
<gene>
    <name evidence="2" type="ORF">TK0001_3015</name>
</gene>
<evidence type="ECO:0000256" key="1">
    <source>
        <dbReference type="SAM" id="MobiDB-lite"/>
    </source>
</evidence>
<evidence type="ECO:0000313" key="2">
    <source>
        <dbReference type="EMBL" id="SOR29617.1"/>
    </source>
</evidence>
<sequence>MHCAISAQHMSATRSARVSAEQSAQLAISPTQEPKRSQSKDLAVHDCVIYVPRKLADVLFRQEASIPSAGR</sequence>
<dbReference type="Proteomes" id="UP000233769">
    <property type="component" value="Chromosome tk0001"/>
</dbReference>
<feature type="region of interest" description="Disordered" evidence="1">
    <location>
        <begin position="1"/>
        <end position="40"/>
    </location>
</feature>
<protein>
    <submittedName>
        <fullName evidence="2">Uncharacterized protein</fullName>
    </submittedName>
</protein>